<evidence type="ECO:0000313" key="2">
    <source>
        <dbReference type="Proteomes" id="UP000028702"/>
    </source>
</evidence>
<dbReference type="STRING" id="1333998.M2A_0065"/>
<dbReference type="RefSeq" id="WP_045441602.1">
    <property type="nucleotide sequence ID" value="NZ_BBIO01000001.1"/>
</dbReference>
<keyword evidence="2" id="KW-1185">Reference proteome</keyword>
<dbReference type="Proteomes" id="UP000028702">
    <property type="component" value="Unassembled WGS sequence"/>
</dbReference>
<dbReference type="AlphaFoldDB" id="A0A081B698"/>
<gene>
    <name evidence="1" type="ORF">M2A_0065</name>
</gene>
<comment type="caution">
    <text evidence="1">The sequence shown here is derived from an EMBL/GenBank/DDBJ whole genome shotgun (WGS) entry which is preliminary data.</text>
</comment>
<proteinExistence type="predicted"/>
<evidence type="ECO:0000313" key="1">
    <source>
        <dbReference type="EMBL" id="GAK43566.1"/>
    </source>
</evidence>
<accession>A0A081B698</accession>
<protein>
    <submittedName>
        <fullName evidence="1">Conserved protein</fullName>
    </submittedName>
</protein>
<organism evidence="1 2">
    <name type="scientific">Tepidicaulis marinus</name>
    <dbReference type="NCBI Taxonomy" id="1333998"/>
    <lineage>
        <taxon>Bacteria</taxon>
        <taxon>Pseudomonadati</taxon>
        <taxon>Pseudomonadota</taxon>
        <taxon>Alphaproteobacteria</taxon>
        <taxon>Hyphomicrobiales</taxon>
        <taxon>Parvibaculaceae</taxon>
        <taxon>Tepidicaulis</taxon>
    </lineage>
</organism>
<dbReference type="EMBL" id="BBIO01000001">
    <property type="protein sequence ID" value="GAK43566.1"/>
    <property type="molecule type" value="Genomic_DNA"/>
</dbReference>
<reference evidence="1 2" key="1">
    <citation type="submission" date="2014-07" db="EMBL/GenBank/DDBJ databases">
        <title>Tepidicaulis marinum gen. nov., sp. nov., a novel marine bacterium denitrifying nitrate to nitrous oxide strictly under microaerobic conditions.</title>
        <authorList>
            <person name="Takeuchi M."/>
            <person name="Yamagishi T."/>
            <person name="Kamagata Y."/>
            <person name="Oshima K."/>
            <person name="Hattori M."/>
            <person name="Katayama T."/>
            <person name="Hanada S."/>
            <person name="Tamaki H."/>
            <person name="Marumo K."/>
            <person name="Maeda H."/>
            <person name="Nedachi M."/>
            <person name="Iwasaki W."/>
            <person name="Suwa Y."/>
            <person name="Sakata S."/>
        </authorList>
    </citation>
    <scope>NUCLEOTIDE SEQUENCE [LARGE SCALE GENOMIC DNA]</scope>
    <source>
        <strain evidence="1 2">MA2</strain>
    </source>
</reference>
<name>A0A081B698_9HYPH</name>
<sequence length="75" mass="7834">MSKDPQIDAAARALIAQYGEDAETIAMLRAAEFAAAGDLKALGEWDRIIEAIRLFLAAGEPGASADTPAPTGPRH</sequence>